<proteinExistence type="inferred from homology"/>
<evidence type="ECO:0000313" key="11">
    <source>
        <dbReference type="EMBL" id="RLL97890.1"/>
    </source>
</evidence>
<evidence type="ECO:0000259" key="9">
    <source>
        <dbReference type="Pfam" id="PF00248"/>
    </source>
</evidence>
<dbReference type="PROSITE" id="PS00063">
    <property type="entry name" value="ALDOKETO_REDUCTASE_3"/>
    <property type="match status" value="1"/>
</dbReference>
<keyword evidence="12" id="KW-1185">Reference proteome</keyword>
<organism evidence="11 12">
    <name type="scientific">Aspergillus turcosus</name>
    <dbReference type="NCBI Taxonomy" id="1245748"/>
    <lineage>
        <taxon>Eukaryota</taxon>
        <taxon>Fungi</taxon>
        <taxon>Dikarya</taxon>
        <taxon>Ascomycota</taxon>
        <taxon>Pezizomycotina</taxon>
        <taxon>Eurotiomycetes</taxon>
        <taxon>Eurotiomycetidae</taxon>
        <taxon>Eurotiales</taxon>
        <taxon>Aspergillaceae</taxon>
        <taxon>Aspergillus</taxon>
        <taxon>Aspergillus subgen. Fumigati</taxon>
    </lineage>
</organism>
<feature type="region of interest" description="Disordered" evidence="8">
    <location>
        <begin position="23"/>
        <end position="88"/>
    </location>
</feature>
<dbReference type="PANTHER" id="PTHR43827:SF13">
    <property type="entry name" value="ALDO_KETO REDUCTASE FAMILY PROTEIN"/>
    <property type="match status" value="1"/>
</dbReference>
<dbReference type="Gene3D" id="3.20.20.100">
    <property type="entry name" value="NADP-dependent oxidoreductase domain"/>
    <property type="match status" value="2"/>
</dbReference>
<dbReference type="AlphaFoldDB" id="A0A421D794"/>
<evidence type="ECO:0000256" key="5">
    <source>
        <dbReference type="ARBA" id="ARBA00025065"/>
    </source>
</evidence>
<evidence type="ECO:0000313" key="12">
    <source>
        <dbReference type="Proteomes" id="UP000215289"/>
    </source>
</evidence>
<dbReference type="PROSITE" id="PS00062">
    <property type="entry name" value="ALDOKETO_REDUCTASE_2"/>
    <property type="match status" value="1"/>
</dbReference>
<accession>A0A421D794</accession>
<sequence length="705" mass="76968">MSDTNNNNASTLNSYINQATGLAQRAMGSVTGNPSTQSEGEATHTQGKAEHAASHETAKMGPVAADPQTGAAAKDNSNRTQGTWDQTVGSAKESIGNLLGNENLRREGQEQNASGKAQEAKGQLQDWGEGASDRAKGALGSVGAAIKGDRSEEEKWRDVHDEGKVDSAIMYRNEKACGRAIQNSGLDRSEVFFTTKIPPGSMGYESTKRAVESSLREAEVDYFDLILIHAPYGGKKDRLGSWQALVEAQAAGKTRSIGVSNYGIHHLDELEEYIEGDEGRGKINVGQYELHPWLDRSEIVQWLKKRDIVVEAYSPLAHGTRLNEPVLKTLGEKHGKSPAQVMIRWSLQKGFVPLPKSVTPARIQENADVFDFELSEEDMQALNTGEYSPTDWDPCVENLMTSGSSVIRHPGTTKSNVELINSLRANFQAAQQLAAVASDGSQSQSRTEPAERYKAWTSMQDDTLYIPAIDFSQHGLAEERGQYDITVKLFFLPGIPVSRRCAHTRQAIDLVLKELHVDSIDLLIVSFPGILFDAEDDSEEEVSSEEGSEEPDDFDSIIQSWRTLEGLHEKGMIAQLGVAEFGSDRLARFLPHTRVKPSVDQINLKDCCVVPKSLILYAKQENIQLLTHNDCNDILPVGTTRELLGPGEKGAGILASAPDADDGIKGDVEPQWVVKYTAVVKDRGVVENKGYFALADVGTCVKTCS</sequence>
<feature type="region of interest" description="Disordered" evidence="8">
    <location>
        <begin position="108"/>
        <end position="159"/>
    </location>
</feature>
<comment type="catalytic activity">
    <reaction evidence="7">
        <text>xylitol + NAD(+) = D-xylose + NADH + H(+)</text>
        <dbReference type="Rhea" id="RHEA:27441"/>
        <dbReference type="ChEBI" id="CHEBI:15378"/>
        <dbReference type="ChEBI" id="CHEBI:17151"/>
        <dbReference type="ChEBI" id="CHEBI:53455"/>
        <dbReference type="ChEBI" id="CHEBI:57540"/>
        <dbReference type="ChEBI" id="CHEBI:57945"/>
        <dbReference type="EC" id="1.1.1.307"/>
    </reaction>
</comment>
<evidence type="ECO:0000256" key="7">
    <source>
        <dbReference type="ARBA" id="ARBA00049485"/>
    </source>
</evidence>
<dbReference type="InterPro" id="IPR023210">
    <property type="entry name" value="NADP_OxRdtase_dom"/>
</dbReference>
<feature type="compositionally biased region" description="Polar residues" evidence="8">
    <location>
        <begin position="30"/>
        <end position="46"/>
    </location>
</feature>
<dbReference type="EC" id="1.1.1.307" evidence="3"/>
<dbReference type="Proteomes" id="UP000215289">
    <property type="component" value="Unassembled WGS sequence"/>
</dbReference>
<dbReference type="GO" id="GO:0016616">
    <property type="term" value="F:oxidoreductase activity, acting on the CH-OH group of donors, NAD or NADP as acceptor"/>
    <property type="evidence" value="ECO:0007669"/>
    <property type="project" value="UniProtKB-ARBA"/>
</dbReference>
<comment type="function">
    <text evidence="5">Catalyzes the initial reaction in the xylose utilization pathway by reducing D-xylose into xylitol. Xylose is a major component of hemicelluloses such as xylan. Most fungi utilize D-xylose via three enzymatic reactions, xylose reductase (XR), xylitol dehydrogenase (XDH), and xylulokinase, to form xylulose 5-phosphate, which enters pentose phosphate pathway.</text>
</comment>
<feature type="domain" description="NADP-dependent oxidoreductase" evidence="9">
    <location>
        <begin position="165"/>
        <end position="382"/>
    </location>
</feature>
<dbReference type="SUPFAM" id="SSF51430">
    <property type="entry name" value="NAD(P)-linked oxidoreductase"/>
    <property type="match status" value="2"/>
</dbReference>
<evidence type="ECO:0000256" key="3">
    <source>
        <dbReference type="ARBA" id="ARBA00012845"/>
    </source>
</evidence>
<feature type="domain" description="NADP-dependent oxidoreductase" evidence="9">
    <location>
        <begin position="478"/>
        <end position="627"/>
    </location>
</feature>
<evidence type="ECO:0000256" key="1">
    <source>
        <dbReference type="ARBA" id="ARBA00007905"/>
    </source>
</evidence>
<dbReference type="InterPro" id="IPR008462">
    <property type="entry name" value="CsbD"/>
</dbReference>
<dbReference type="FunFam" id="3.20.20.100:FF:000015">
    <property type="entry name" value="Oxidoreductase, aldo/keto reductase family"/>
    <property type="match status" value="1"/>
</dbReference>
<dbReference type="FunFam" id="3.20.20.100:FF:000026">
    <property type="entry name" value="Gamma-cysteine synthetase regulatory subunit, putative"/>
    <property type="match status" value="1"/>
</dbReference>
<dbReference type="Gene3D" id="1.10.1470.10">
    <property type="entry name" value="YjbJ"/>
    <property type="match status" value="1"/>
</dbReference>
<dbReference type="STRING" id="1245748.A0A421D794"/>
<dbReference type="Pfam" id="PF00248">
    <property type="entry name" value="Aldo_ket_red"/>
    <property type="match status" value="2"/>
</dbReference>
<feature type="compositionally biased region" description="Polar residues" evidence="8">
    <location>
        <begin position="78"/>
        <end position="88"/>
    </location>
</feature>
<reference evidence="11 12" key="1">
    <citation type="submission" date="2018-08" db="EMBL/GenBank/DDBJ databases">
        <title>Draft genome sequences of two Aspergillus turcosus clinical strains isolated from bronchoalveolar lavage fluid: one azole-susceptible and the other azole-resistant.</title>
        <authorList>
            <person name="Parent-Michaud M."/>
            <person name="Dufresne P.J."/>
            <person name="Fournier E."/>
            <person name="Martineau C."/>
            <person name="Moreira S."/>
            <person name="Perkins V."/>
            <person name="De Repentigny L."/>
            <person name="Dufresne S.F."/>
        </authorList>
    </citation>
    <scope>NUCLEOTIDE SEQUENCE [LARGE SCALE GENOMIC DNA]</scope>
    <source>
        <strain evidence="11">HMR AF 1038</strain>
    </source>
</reference>
<comment type="similarity">
    <text evidence="1">Belongs to the aldo/keto reductase family.</text>
</comment>
<dbReference type="PRINTS" id="PR00069">
    <property type="entry name" value="ALDKETRDTASE"/>
</dbReference>
<dbReference type="PANTHER" id="PTHR43827">
    <property type="entry name" value="2,5-DIKETO-D-GLUCONIC ACID REDUCTASE"/>
    <property type="match status" value="1"/>
</dbReference>
<feature type="compositionally biased region" description="Basic and acidic residues" evidence="8">
    <location>
        <begin position="147"/>
        <end position="159"/>
    </location>
</feature>
<evidence type="ECO:0000256" key="4">
    <source>
        <dbReference type="ARBA" id="ARBA00023002"/>
    </source>
</evidence>
<comment type="catalytic activity">
    <reaction evidence="6">
        <text>xylitol + NADP(+) = D-xylose + NADPH + H(+)</text>
        <dbReference type="Rhea" id="RHEA:27445"/>
        <dbReference type="ChEBI" id="CHEBI:15378"/>
        <dbReference type="ChEBI" id="CHEBI:17151"/>
        <dbReference type="ChEBI" id="CHEBI:53455"/>
        <dbReference type="ChEBI" id="CHEBI:57783"/>
        <dbReference type="ChEBI" id="CHEBI:58349"/>
        <dbReference type="EC" id="1.1.1.307"/>
    </reaction>
</comment>
<feature type="domain" description="CsbD-like" evidence="10">
    <location>
        <begin position="78"/>
        <end position="128"/>
    </location>
</feature>
<dbReference type="OrthoDB" id="5596051at2759"/>
<comment type="caution">
    <text evidence="11">The sequence shown here is derived from an EMBL/GenBank/DDBJ whole genome shotgun (WGS) entry which is preliminary data.</text>
</comment>
<dbReference type="EMBL" id="NIDN02000065">
    <property type="protein sequence ID" value="RLL97890.1"/>
    <property type="molecule type" value="Genomic_DNA"/>
</dbReference>
<evidence type="ECO:0000259" key="10">
    <source>
        <dbReference type="Pfam" id="PF05532"/>
    </source>
</evidence>
<gene>
    <name evidence="11" type="ORF">CFD26_101650</name>
</gene>
<dbReference type="SUPFAM" id="SSF69047">
    <property type="entry name" value="Hypothetical protein YjbJ"/>
    <property type="match status" value="1"/>
</dbReference>
<evidence type="ECO:0000256" key="8">
    <source>
        <dbReference type="SAM" id="MobiDB-lite"/>
    </source>
</evidence>
<evidence type="ECO:0000256" key="2">
    <source>
        <dbReference type="ARBA" id="ARBA00009129"/>
    </source>
</evidence>
<evidence type="ECO:0000256" key="6">
    <source>
        <dbReference type="ARBA" id="ARBA00047534"/>
    </source>
</evidence>
<name>A0A421D794_9EURO</name>
<protein>
    <recommendedName>
        <fullName evidence="3">D-xylose reductase [NAD(P)H]</fullName>
        <ecNumber evidence="3">1.1.1.307</ecNumber>
    </recommendedName>
</protein>
<comment type="similarity">
    <text evidence="2">Belongs to the UPF0337 (CsbD) family.</text>
</comment>
<dbReference type="InterPro" id="IPR020471">
    <property type="entry name" value="AKR"/>
</dbReference>
<dbReference type="InterPro" id="IPR018170">
    <property type="entry name" value="Aldo/ket_reductase_CS"/>
</dbReference>
<keyword evidence="4" id="KW-0560">Oxidoreductase</keyword>
<dbReference type="CDD" id="cd19071">
    <property type="entry name" value="AKR_AKR1-5-like"/>
    <property type="match status" value="1"/>
</dbReference>
<dbReference type="InterPro" id="IPR036812">
    <property type="entry name" value="NAD(P)_OxRdtase_dom_sf"/>
</dbReference>
<dbReference type="InterPro" id="IPR036629">
    <property type="entry name" value="YjbJ_sf"/>
</dbReference>
<dbReference type="Pfam" id="PF05532">
    <property type="entry name" value="CsbD"/>
    <property type="match status" value="1"/>
</dbReference>
<feature type="compositionally biased region" description="Basic and acidic residues" evidence="8">
    <location>
        <begin position="47"/>
        <end position="58"/>
    </location>
</feature>